<feature type="region of interest" description="Disordered" evidence="1">
    <location>
        <begin position="239"/>
        <end position="343"/>
    </location>
</feature>
<name>A0A9P6WAS8_MAUEX</name>
<gene>
    <name evidence="3" type="ORF">C6P45_005507</name>
</gene>
<dbReference type="EMBL" id="PUHR01000099">
    <property type="protein sequence ID" value="KAG0667094.1"/>
    <property type="molecule type" value="Genomic_DNA"/>
</dbReference>
<dbReference type="InterPro" id="IPR035925">
    <property type="entry name" value="BSD_dom_sf"/>
</dbReference>
<dbReference type="SUPFAM" id="SSF140383">
    <property type="entry name" value="BSD domain-like"/>
    <property type="match status" value="1"/>
</dbReference>
<dbReference type="GO" id="GO:0005737">
    <property type="term" value="C:cytoplasm"/>
    <property type="evidence" value="ECO:0007669"/>
    <property type="project" value="TreeGrafter"/>
</dbReference>
<dbReference type="Pfam" id="PF03909">
    <property type="entry name" value="BSD"/>
    <property type="match status" value="1"/>
</dbReference>
<feature type="region of interest" description="Disordered" evidence="1">
    <location>
        <begin position="1"/>
        <end position="26"/>
    </location>
</feature>
<evidence type="ECO:0000256" key="1">
    <source>
        <dbReference type="SAM" id="MobiDB-lite"/>
    </source>
</evidence>
<keyword evidence="4" id="KW-1185">Reference proteome</keyword>
<proteinExistence type="predicted"/>
<sequence length="343" mass="38798">MDFYYEQQTPLETPHEGTPPPKDDKTNQVFSRFENDLNSAYEKTAEGIKNIMNESNGSDGVQLDLPIDEATSEKAQALLTSLDQNLAKVETIASTYWGTINKSSFWSNISDNLGSQLDKVVKITADSLATDGESAESSQVDLNTNNHTIAGNRTEAELKELSINKKIYLDDKNKPEGNKIDIDSKTDEISEILKTNKDLESLMNALVPQEISYVDFWSIYFVKKDEILEREESRKRILTAGSKGKNSDNQKDKKDVQQEEIDWDDDEDEEEGINEIKEEPKIDSKKEDAGKESDLSARDDSLVIVNKSDVTEEKTTDTNNDNSKNGEVKDEEEEEEEEDDDWE</sequence>
<feature type="compositionally biased region" description="Basic and acidic residues" evidence="1">
    <location>
        <begin position="245"/>
        <end position="257"/>
    </location>
</feature>
<reference evidence="3 4" key="1">
    <citation type="submission" date="2020-11" db="EMBL/GenBank/DDBJ databases">
        <title>Kefir isolates.</title>
        <authorList>
            <person name="Marcisauskas S."/>
            <person name="Kim Y."/>
            <person name="Blasche S."/>
        </authorList>
    </citation>
    <scope>NUCLEOTIDE SEQUENCE [LARGE SCALE GENOMIC DNA]</scope>
    <source>
        <strain evidence="3 4">OG2</strain>
    </source>
</reference>
<evidence type="ECO:0000313" key="3">
    <source>
        <dbReference type="EMBL" id="KAG0667094.1"/>
    </source>
</evidence>
<evidence type="ECO:0000259" key="2">
    <source>
        <dbReference type="PROSITE" id="PS50858"/>
    </source>
</evidence>
<feature type="compositionally biased region" description="Acidic residues" evidence="1">
    <location>
        <begin position="329"/>
        <end position="343"/>
    </location>
</feature>
<dbReference type="PANTHER" id="PTHR16019:SF5">
    <property type="entry name" value="BSD DOMAIN-CONTAINING PROTEIN 1"/>
    <property type="match status" value="1"/>
</dbReference>
<feature type="compositionally biased region" description="Basic and acidic residues" evidence="1">
    <location>
        <begin position="274"/>
        <end position="301"/>
    </location>
</feature>
<dbReference type="SMART" id="SM00751">
    <property type="entry name" value="BSD"/>
    <property type="match status" value="1"/>
</dbReference>
<dbReference type="OrthoDB" id="73788at2759"/>
<dbReference type="InterPro" id="IPR051494">
    <property type="entry name" value="BSD_domain-containing"/>
</dbReference>
<comment type="caution">
    <text evidence="3">The sequence shown here is derived from an EMBL/GenBank/DDBJ whole genome shotgun (WGS) entry which is preliminary data.</text>
</comment>
<dbReference type="Proteomes" id="UP000750334">
    <property type="component" value="Unassembled WGS sequence"/>
</dbReference>
<dbReference type="AlphaFoldDB" id="A0A9P6WAS8"/>
<dbReference type="PROSITE" id="PS50858">
    <property type="entry name" value="BSD"/>
    <property type="match status" value="1"/>
</dbReference>
<feature type="compositionally biased region" description="Acidic residues" evidence="1">
    <location>
        <begin position="258"/>
        <end position="273"/>
    </location>
</feature>
<feature type="compositionally biased region" description="Polar residues" evidence="1">
    <location>
        <begin position="1"/>
        <end position="11"/>
    </location>
</feature>
<evidence type="ECO:0000313" key="4">
    <source>
        <dbReference type="Proteomes" id="UP000750334"/>
    </source>
</evidence>
<accession>A0A9P6WAS8</accession>
<protein>
    <recommendedName>
        <fullName evidence="2">BSD domain-containing protein</fullName>
    </recommendedName>
</protein>
<dbReference type="PANTHER" id="PTHR16019">
    <property type="entry name" value="SYNAPSE-ASSOCIATED PROTEIN"/>
    <property type="match status" value="1"/>
</dbReference>
<organism evidence="3 4">
    <name type="scientific">Maudiozyma exigua</name>
    <name type="common">Yeast</name>
    <name type="synonym">Kazachstania exigua</name>
    <dbReference type="NCBI Taxonomy" id="34358"/>
    <lineage>
        <taxon>Eukaryota</taxon>
        <taxon>Fungi</taxon>
        <taxon>Dikarya</taxon>
        <taxon>Ascomycota</taxon>
        <taxon>Saccharomycotina</taxon>
        <taxon>Saccharomycetes</taxon>
        <taxon>Saccharomycetales</taxon>
        <taxon>Saccharomycetaceae</taxon>
        <taxon>Maudiozyma</taxon>
    </lineage>
</organism>
<dbReference type="InterPro" id="IPR005607">
    <property type="entry name" value="BSD_dom"/>
</dbReference>
<feature type="domain" description="BSD" evidence="2">
    <location>
        <begin position="176"/>
        <end position="228"/>
    </location>
</feature>
<dbReference type="Gene3D" id="1.10.3970.10">
    <property type="entry name" value="BSD domain"/>
    <property type="match status" value="1"/>
</dbReference>